<protein>
    <submittedName>
        <fullName evidence="2">DUF2087 domain-containing protein</fullName>
    </submittedName>
</protein>
<dbReference type="Pfam" id="PF09860">
    <property type="entry name" value="DUF2087"/>
    <property type="match status" value="1"/>
</dbReference>
<dbReference type="EMBL" id="JAESWC010000001">
    <property type="protein sequence ID" value="MBL4934406.1"/>
    <property type="molecule type" value="Genomic_DNA"/>
</dbReference>
<dbReference type="RefSeq" id="WP_202747043.1">
    <property type="nucleotide sequence ID" value="NZ_JAESWC010000001.1"/>
</dbReference>
<evidence type="ECO:0000259" key="1">
    <source>
        <dbReference type="Pfam" id="PF09860"/>
    </source>
</evidence>
<comment type="caution">
    <text evidence="2">The sequence shown here is derived from an EMBL/GenBank/DDBJ whole genome shotgun (WGS) entry which is preliminary data.</text>
</comment>
<organism evidence="2 3">
    <name type="scientific">Clostridium rhizosphaerae</name>
    <dbReference type="NCBI Taxonomy" id="2803861"/>
    <lineage>
        <taxon>Bacteria</taxon>
        <taxon>Bacillati</taxon>
        <taxon>Bacillota</taxon>
        <taxon>Clostridia</taxon>
        <taxon>Eubacteriales</taxon>
        <taxon>Clostridiaceae</taxon>
        <taxon>Clostridium</taxon>
    </lineage>
</organism>
<name>A0ABS1T573_9CLOT</name>
<gene>
    <name evidence="2" type="ORF">JK636_01390</name>
</gene>
<accession>A0ABS1T573</accession>
<sequence>MDLEIELKNYLDDQSRLKIYPSKRKYKILALIFLASKFEKGIIYSEKEINEILDNAHAFNDRCLIRRELFNKGFLGRLNDCSKYWLEEKQPELSDFKIN</sequence>
<feature type="domain" description="DUF2087" evidence="1">
    <location>
        <begin position="16"/>
        <end position="86"/>
    </location>
</feature>
<evidence type="ECO:0000313" key="3">
    <source>
        <dbReference type="Proteomes" id="UP000632377"/>
    </source>
</evidence>
<dbReference type="Proteomes" id="UP000632377">
    <property type="component" value="Unassembled WGS sequence"/>
</dbReference>
<dbReference type="InterPro" id="IPR018656">
    <property type="entry name" value="DUF2087"/>
</dbReference>
<evidence type="ECO:0000313" key="2">
    <source>
        <dbReference type="EMBL" id="MBL4934406.1"/>
    </source>
</evidence>
<keyword evidence="3" id="KW-1185">Reference proteome</keyword>
<proteinExistence type="predicted"/>
<reference evidence="2 3" key="1">
    <citation type="submission" date="2021-01" db="EMBL/GenBank/DDBJ databases">
        <title>Genome public.</title>
        <authorList>
            <person name="Liu C."/>
            <person name="Sun Q."/>
        </authorList>
    </citation>
    <scope>NUCLEOTIDE SEQUENCE [LARGE SCALE GENOMIC DNA]</scope>
    <source>
        <strain evidence="2 3">YIM B02515</strain>
    </source>
</reference>